<gene>
    <name evidence="1" type="ORF">GA0061099_1004766</name>
</gene>
<reference evidence="1 2" key="1">
    <citation type="submission" date="2016-08" db="EMBL/GenBank/DDBJ databases">
        <authorList>
            <person name="Seilhamer J.J."/>
        </authorList>
    </citation>
    <scope>NUCLEOTIDE SEQUENCE [LARGE SCALE GENOMIC DNA]</scope>
    <source>
        <strain evidence="1 2">CCBAU 10071</strain>
    </source>
</reference>
<dbReference type="AlphaFoldDB" id="A0A1C3VX96"/>
<proteinExistence type="predicted"/>
<evidence type="ECO:0000313" key="1">
    <source>
        <dbReference type="EMBL" id="SCB32283.1"/>
    </source>
</evidence>
<sequence>MPISKLEAAQRQLDCAIRLFINGEELLAVHALSRAAFRVLYDIYPSYRDDGFSTDLGKFIEVGGWKRFNDAANFLKHTDRDPTAQGEVSEPDTQMGIGFGIVLHHRLTGTHTPEMKAFDAWMKALHPDEFKVPPDPDPDIEKLSRDAIEVVKAAPRNVQLRLAKALLTVMKENPDWPKLKA</sequence>
<accession>A0A1C3VX96</accession>
<dbReference type="EMBL" id="FMAE01000004">
    <property type="protein sequence ID" value="SCB32283.1"/>
    <property type="molecule type" value="Genomic_DNA"/>
</dbReference>
<dbReference type="Proteomes" id="UP000183174">
    <property type="component" value="Unassembled WGS sequence"/>
</dbReference>
<organism evidence="1 2">
    <name type="scientific">Bradyrhizobium yuanmingense</name>
    <dbReference type="NCBI Taxonomy" id="108015"/>
    <lineage>
        <taxon>Bacteria</taxon>
        <taxon>Pseudomonadati</taxon>
        <taxon>Pseudomonadota</taxon>
        <taxon>Alphaproteobacteria</taxon>
        <taxon>Hyphomicrobiales</taxon>
        <taxon>Nitrobacteraceae</taxon>
        <taxon>Bradyrhizobium</taxon>
    </lineage>
</organism>
<evidence type="ECO:0000313" key="2">
    <source>
        <dbReference type="Proteomes" id="UP000183174"/>
    </source>
</evidence>
<protein>
    <submittedName>
        <fullName evidence="1">Uncharacterized protein</fullName>
    </submittedName>
</protein>
<dbReference type="RefSeq" id="WP_036022971.1">
    <property type="nucleotide sequence ID" value="NZ_FMAE01000004.1"/>
</dbReference>
<name>A0A1C3VX96_9BRAD</name>